<name>A0ACC2GB35_DALPE</name>
<evidence type="ECO:0000313" key="2">
    <source>
        <dbReference type="Proteomes" id="UP001157502"/>
    </source>
</evidence>
<accession>A0ACC2GB35</accession>
<comment type="caution">
    <text evidence="1">The sequence shown here is derived from an EMBL/GenBank/DDBJ whole genome shotgun (WGS) entry which is preliminary data.</text>
</comment>
<proteinExistence type="predicted"/>
<gene>
    <name evidence="1" type="ORF">DPEC_G00184930</name>
</gene>
<dbReference type="EMBL" id="CM055742">
    <property type="protein sequence ID" value="KAJ8000874.1"/>
    <property type="molecule type" value="Genomic_DNA"/>
</dbReference>
<evidence type="ECO:0000313" key="1">
    <source>
        <dbReference type="EMBL" id="KAJ8000874.1"/>
    </source>
</evidence>
<reference evidence="1" key="1">
    <citation type="submission" date="2021-05" db="EMBL/GenBank/DDBJ databases">
        <authorList>
            <person name="Pan Q."/>
            <person name="Jouanno E."/>
            <person name="Zahm M."/>
            <person name="Klopp C."/>
            <person name="Cabau C."/>
            <person name="Louis A."/>
            <person name="Berthelot C."/>
            <person name="Parey E."/>
            <person name="Roest Crollius H."/>
            <person name="Montfort J."/>
            <person name="Robinson-Rechavi M."/>
            <person name="Bouchez O."/>
            <person name="Lampietro C."/>
            <person name="Lopez Roques C."/>
            <person name="Donnadieu C."/>
            <person name="Postlethwait J."/>
            <person name="Bobe J."/>
            <person name="Dillon D."/>
            <person name="Chandos A."/>
            <person name="von Hippel F."/>
            <person name="Guiguen Y."/>
        </authorList>
    </citation>
    <scope>NUCLEOTIDE SEQUENCE</scope>
    <source>
        <strain evidence="1">YG-Jan2019</strain>
    </source>
</reference>
<protein>
    <submittedName>
        <fullName evidence="1">Uncharacterized protein</fullName>
    </submittedName>
</protein>
<keyword evidence="2" id="KW-1185">Reference proteome</keyword>
<organism evidence="1 2">
    <name type="scientific">Dallia pectoralis</name>
    <name type="common">Alaska blackfish</name>
    <dbReference type="NCBI Taxonomy" id="75939"/>
    <lineage>
        <taxon>Eukaryota</taxon>
        <taxon>Metazoa</taxon>
        <taxon>Chordata</taxon>
        <taxon>Craniata</taxon>
        <taxon>Vertebrata</taxon>
        <taxon>Euteleostomi</taxon>
        <taxon>Actinopterygii</taxon>
        <taxon>Neopterygii</taxon>
        <taxon>Teleostei</taxon>
        <taxon>Protacanthopterygii</taxon>
        <taxon>Esociformes</taxon>
        <taxon>Umbridae</taxon>
        <taxon>Dallia</taxon>
    </lineage>
</organism>
<sequence length="103" mass="11994">MQSHPRRTAGSFRPGLQHTEDVPRWLPNLIVFWQCLKKPRMTTFVGTRIMQSHPRRTAGSFRPGLQHTEDVPRWLPNLIVFWQCLKDPTKAGGKMKHPSPQQK</sequence>
<dbReference type="Proteomes" id="UP001157502">
    <property type="component" value="Chromosome 15"/>
</dbReference>